<reference evidence="2" key="1">
    <citation type="journal article" date="2013" name="Environ. Microbiol.">
        <title>Microbiota from the distal guts of lean and obese adolescents exhibit partial functional redundancy besides clear differences in community structure.</title>
        <authorList>
            <person name="Ferrer M."/>
            <person name="Ruiz A."/>
            <person name="Lanza F."/>
            <person name="Haange S.B."/>
            <person name="Oberbach A."/>
            <person name="Till H."/>
            <person name="Bargiela R."/>
            <person name="Campoy C."/>
            <person name="Segura M.T."/>
            <person name="Richter M."/>
            <person name="von Bergen M."/>
            <person name="Seifert J."/>
            <person name="Suarez A."/>
        </authorList>
    </citation>
    <scope>NUCLEOTIDE SEQUENCE</scope>
</reference>
<organism evidence="2">
    <name type="scientific">human gut metagenome</name>
    <dbReference type="NCBI Taxonomy" id="408170"/>
    <lineage>
        <taxon>unclassified sequences</taxon>
        <taxon>metagenomes</taxon>
        <taxon>organismal metagenomes</taxon>
    </lineage>
</organism>
<evidence type="ECO:0000313" key="2">
    <source>
        <dbReference type="EMBL" id="EKC47451.1"/>
    </source>
</evidence>
<gene>
    <name evidence="2" type="ORF">OBE_15702</name>
</gene>
<feature type="non-terminal residue" evidence="2">
    <location>
        <position position="1"/>
    </location>
</feature>
<sequence length="120" mass="13994">VKCWQSDFTRTYRSIMLLLDTIETRGILEFTSVPNSFKDKCLRPDLFVVEFNHVYELYKKNLVRTGEAVTSRDLVARQYKEMSSLMDTMAENICSGFTFREDLEETLIAELDKVGIMAFE</sequence>
<dbReference type="InterPro" id="IPR045768">
    <property type="entry name" value="SpoIIE_N"/>
</dbReference>
<dbReference type="EMBL" id="AJWZ01010787">
    <property type="protein sequence ID" value="EKC47451.1"/>
    <property type="molecule type" value="Genomic_DNA"/>
</dbReference>
<evidence type="ECO:0000259" key="1">
    <source>
        <dbReference type="Pfam" id="PF19732"/>
    </source>
</evidence>
<accession>K1SJD9</accession>
<dbReference type="AlphaFoldDB" id="K1SJD9"/>
<comment type="caution">
    <text evidence="2">The sequence shown here is derived from an EMBL/GenBank/DDBJ whole genome shotgun (WGS) entry which is preliminary data.</text>
</comment>
<dbReference type="Pfam" id="PF19732">
    <property type="entry name" value="SpoIIE_N"/>
    <property type="match status" value="1"/>
</dbReference>
<protein>
    <recommendedName>
        <fullName evidence="1">Stage II sporulation protein E N-terminal domain-containing protein</fullName>
    </recommendedName>
</protein>
<proteinExistence type="predicted"/>
<name>K1SJD9_9ZZZZ</name>
<feature type="domain" description="Stage II sporulation protein E N-terminal" evidence="1">
    <location>
        <begin position="2"/>
        <end position="116"/>
    </location>
</feature>